<keyword evidence="3" id="KW-1185">Reference proteome</keyword>
<dbReference type="SUPFAM" id="SSF52200">
    <property type="entry name" value="Toll/Interleukin receptor TIR domain"/>
    <property type="match status" value="1"/>
</dbReference>
<evidence type="ECO:0000313" key="3">
    <source>
        <dbReference type="Proteomes" id="UP001217089"/>
    </source>
</evidence>
<dbReference type="InterPro" id="IPR011990">
    <property type="entry name" value="TPR-like_helical_dom_sf"/>
</dbReference>
<dbReference type="InterPro" id="IPR035897">
    <property type="entry name" value="Toll_tir_struct_dom_sf"/>
</dbReference>
<comment type="caution">
    <text evidence="2">The sequence shown here is derived from an EMBL/GenBank/DDBJ whole genome shotgun (WGS) entry which is preliminary data.</text>
</comment>
<reference evidence="2 3" key="1">
    <citation type="submission" date="2022-12" db="EMBL/GenBank/DDBJ databases">
        <title>Chromosome-level genome of Tegillarca granosa.</title>
        <authorList>
            <person name="Kim J."/>
        </authorList>
    </citation>
    <scope>NUCLEOTIDE SEQUENCE [LARGE SCALE GENOMIC DNA]</scope>
    <source>
        <strain evidence="2">Teg-2019</strain>
        <tissue evidence="2">Adductor muscle</tissue>
    </source>
</reference>
<evidence type="ECO:0000313" key="2">
    <source>
        <dbReference type="EMBL" id="KAJ8298258.1"/>
    </source>
</evidence>
<dbReference type="InterPro" id="IPR000157">
    <property type="entry name" value="TIR_dom"/>
</dbReference>
<accession>A0ABQ9E4L7</accession>
<dbReference type="Pfam" id="PF01582">
    <property type="entry name" value="TIR"/>
    <property type="match status" value="1"/>
</dbReference>
<dbReference type="Gene3D" id="1.25.40.10">
    <property type="entry name" value="Tetratricopeptide repeat domain"/>
    <property type="match status" value="1"/>
</dbReference>
<dbReference type="PROSITE" id="PS50104">
    <property type="entry name" value="TIR"/>
    <property type="match status" value="1"/>
</dbReference>
<dbReference type="InterPro" id="IPR042342">
    <property type="entry name" value="TTC22"/>
</dbReference>
<sequence>MDNQRGQLDRLNPGLFNLGLNISSISDKEQLQDVHLYLSTTRKEDPTPTVHNILECMIAYVENKRPLLKRKALKRLESILNDHPHHLNALADIETIYRQMQMDLHAEIYNTRKNEILKSNDPEHIRQKAICLLEQGYCILAEDADGYGEASKYCIAIDYLEYGLSMFKSKHDSDPTECIIWKYYVALAYMRYDRRIRVESTTCLSYFFEVIKYLENFDDEDKNFYIARSYIYIGWISIRDSLEANSISSYSGDFQNILQHPLEACERAYRKRPSDTVVLNRYARCLIKHFRRIENPKDTKGLHLAKSLLEKSLTISPESNWGAYTTRIDLCQTWTKSPNIDDDETEDFLLRAVDDGRKCAETKISEKDCVDIADICHRLARFPNKPHLQGEGYVHQEEYLYEALSFLHLGRIHGGKMNYFNSFQMGRCLSDLKEYRAGAEWTKRALYLSRPDKLWSSLQNLCWYLYSLYCRGNKTKTDEMEFEIEEADQEYLLEEILVLMVYGSSFSTEQTFIERMTKSMLKLRNDQLLSVVAFFNKSQYRTDPLYLDTMQEIKTFLSPIQSGFEEKTAVVPRDDILNEPFASYYPLLPKEELFYHSEKTYDFFLFNSCKDSGWITAHLLRQLEQSFDENEKALRGCVDRRDFQKGKSVIDNICNGISKSRHTLVIFSPTFLEHRLNQLQCNSRIRELVEHKQADDETAVILVVIEKCTIPESLKQLQCIDLTENTICYRKY</sequence>
<protein>
    <recommendedName>
        <fullName evidence="1">TIR domain-containing protein</fullName>
    </recommendedName>
</protein>
<dbReference type="PANTHER" id="PTHR16253:SF0">
    <property type="entry name" value="TETRATRICOPEPTIDE REPEAT PROTEIN 22"/>
    <property type="match status" value="1"/>
</dbReference>
<dbReference type="Gene3D" id="3.40.50.10140">
    <property type="entry name" value="Toll/interleukin-1 receptor homology (TIR) domain"/>
    <property type="match status" value="1"/>
</dbReference>
<gene>
    <name evidence="2" type="ORF">KUTeg_024789</name>
</gene>
<feature type="domain" description="TIR" evidence="1">
    <location>
        <begin position="599"/>
        <end position="732"/>
    </location>
</feature>
<dbReference type="PANTHER" id="PTHR16253">
    <property type="entry name" value="TETRATRICOPEPTIDE REPEAT PROTEIN 22"/>
    <property type="match status" value="1"/>
</dbReference>
<organism evidence="2 3">
    <name type="scientific">Tegillarca granosa</name>
    <name type="common">Malaysian cockle</name>
    <name type="synonym">Anadara granosa</name>
    <dbReference type="NCBI Taxonomy" id="220873"/>
    <lineage>
        <taxon>Eukaryota</taxon>
        <taxon>Metazoa</taxon>
        <taxon>Spiralia</taxon>
        <taxon>Lophotrochozoa</taxon>
        <taxon>Mollusca</taxon>
        <taxon>Bivalvia</taxon>
        <taxon>Autobranchia</taxon>
        <taxon>Pteriomorphia</taxon>
        <taxon>Arcoida</taxon>
        <taxon>Arcoidea</taxon>
        <taxon>Arcidae</taxon>
        <taxon>Tegillarca</taxon>
    </lineage>
</organism>
<evidence type="ECO:0000259" key="1">
    <source>
        <dbReference type="PROSITE" id="PS50104"/>
    </source>
</evidence>
<dbReference type="EMBL" id="JARBDR010000923">
    <property type="protein sequence ID" value="KAJ8298258.1"/>
    <property type="molecule type" value="Genomic_DNA"/>
</dbReference>
<proteinExistence type="predicted"/>
<dbReference type="Proteomes" id="UP001217089">
    <property type="component" value="Unassembled WGS sequence"/>
</dbReference>
<name>A0ABQ9E4L7_TEGGR</name>